<feature type="domain" description="SnoaL-like" evidence="1">
    <location>
        <begin position="4"/>
        <end position="126"/>
    </location>
</feature>
<dbReference type="RefSeq" id="WP_377248127.1">
    <property type="nucleotide sequence ID" value="NZ_JBHLUH010000009.1"/>
</dbReference>
<dbReference type="Pfam" id="PF13577">
    <property type="entry name" value="SnoaL_4"/>
    <property type="match status" value="1"/>
</dbReference>
<dbReference type="Proteomes" id="UP001589867">
    <property type="component" value="Unassembled WGS sequence"/>
</dbReference>
<keyword evidence="3" id="KW-1185">Reference proteome</keyword>
<dbReference type="InterPro" id="IPR032710">
    <property type="entry name" value="NTF2-like_dom_sf"/>
</dbReference>
<protein>
    <submittedName>
        <fullName evidence="2">Nuclear transport factor 2 family protein</fullName>
    </submittedName>
</protein>
<gene>
    <name evidence="2" type="ORF">ACFFIA_08545</name>
</gene>
<comment type="caution">
    <text evidence="2">The sequence shown here is derived from an EMBL/GenBank/DDBJ whole genome shotgun (WGS) entry which is preliminary data.</text>
</comment>
<evidence type="ECO:0000313" key="2">
    <source>
        <dbReference type="EMBL" id="MFC0527707.1"/>
    </source>
</evidence>
<sequence>MPSYAEDRAAIEQILTTYARACDRREFETVGECFTADAQAEYSGVRLARGAEHIVAHMAPLANLPVTQHVVGSVSVEVDGDTATVASYTVVHMVRTAGEGHEVVHRGLTYDDRFVRTPQGWRIADRVHRVLWSTTDPTVWPVPRFTAR</sequence>
<dbReference type="InterPro" id="IPR037401">
    <property type="entry name" value="SnoaL-like"/>
</dbReference>
<reference evidence="2 3" key="1">
    <citation type="submission" date="2024-09" db="EMBL/GenBank/DDBJ databases">
        <authorList>
            <person name="Sun Q."/>
            <person name="Mori K."/>
        </authorList>
    </citation>
    <scope>NUCLEOTIDE SEQUENCE [LARGE SCALE GENOMIC DNA]</scope>
    <source>
        <strain evidence="2 3">TBRC 3947</strain>
    </source>
</reference>
<evidence type="ECO:0000259" key="1">
    <source>
        <dbReference type="Pfam" id="PF13577"/>
    </source>
</evidence>
<dbReference type="Gene3D" id="3.10.450.50">
    <property type="match status" value="1"/>
</dbReference>
<evidence type="ECO:0000313" key="3">
    <source>
        <dbReference type="Proteomes" id="UP001589867"/>
    </source>
</evidence>
<proteinExistence type="predicted"/>
<name>A0ABV6LZ37_9ACTN</name>
<dbReference type="SUPFAM" id="SSF54427">
    <property type="entry name" value="NTF2-like"/>
    <property type="match status" value="1"/>
</dbReference>
<organism evidence="2 3">
    <name type="scientific">Phytohabitans kaempferiae</name>
    <dbReference type="NCBI Taxonomy" id="1620943"/>
    <lineage>
        <taxon>Bacteria</taxon>
        <taxon>Bacillati</taxon>
        <taxon>Actinomycetota</taxon>
        <taxon>Actinomycetes</taxon>
        <taxon>Micromonosporales</taxon>
        <taxon>Micromonosporaceae</taxon>
    </lineage>
</organism>
<accession>A0ABV6LZ37</accession>
<dbReference type="EMBL" id="JBHLUH010000009">
    <property type="protein sequence ID" value="MFC0527707.1"/>
    <property type="molecule type" value="Genomic_DNA"/>
</dbReference>